<reference evidence="3" key="1">
    <citation type="submission" date="2017-01" db="EMBL/GenBank/DDBJ databases">
        <authorList>
            <person name="Varghese N."/>
            <person name="Submissions S."/>
        </authorList>
    </citation>
    <scope>NUCLEOTIDE SEQUENCE [LARGE SCALE GENOMIC DNA]</scope>
    <source>
        <strain evidence="3">DSM 21054</strain>
    </source>
</reference>
<keyword evidence="2" id="KW-0808">Transferase</keyword>
<name>A0A173MDH3_9BACT</name>
<dbReference type="RefSeq" id="WP_076379882.1">
    <property type="nucleotide sequence ID" value="NZ_AP017422.1"/>
</dbReference>
<organism evidence="2 3">
    <name type="scientific">Filimonas lacunae</name>
    <dbReference type="NCBI Taxonomy" id="477680"/>
    <lineage>
        <taxon>Bacteria</taxon>
        <taxon>Pseudomonadati</taxon>
        <taxon>Bacteroidota</taxon>
        <taxon>Chitinophagia</taxon>
        <taxon>Chitinophagales</taxon>
        <taxon>Chitinophagaceae</taxon>
        <taxon>Filimonas</taxon>
    </lineage>
</organism>
<evidence type="ECO:0000259" key="1">
    <source>
        <dbReference type="Pfam" id="PF00027"/>
    </source>
</evidence>
<dbReference type="InterPro" id="IPR014710">
    <property type="entry name" value="RmlC-like_jellyroll"/>
</dbReference>
<sequence>MFDFLFTHIETKTTLTEQDKEAVPSFFTVKKFRRKQFLLQEGEVCKQLSFIVKGLIKTYNVDEKGEDHINMFGWEGWWISDFYSFLRGTPALLNIEAIEPTEILAITLDNYEAMLAKVPIMERYFRILYQNSILTKERRLMSTITHTAEEKYLQLQQQHPEMLQRIPQNLIASYLGLAPETISRIKRNIADKK</sequence>
<dbReference type="CDD" id="cd00038">
    <property type="entry name" value="CAP_ED"/>
    <property type="match status" value="1"/>
</dbReference>
<dbReference type="OrthoDB" id="9152304at2"/>
<dbReference type="Pfam" id="PF00027">
    <property type="entry name" value="cNMP_binding"/>
    <property type="match status" value="1"/>
</dbReference>
<keyword evidence="2" id="KW-0418">Kinase</keyword>
<dbReference type="EMBL" id="FTOR01000005">
    <property type="protein sequence ID" value="SIT20541.1"/>
    <property type="molecule type" value="Genomic_DNA"/>
</dbReference>
<accession>A0A173MDH3</accession>
<dbReference type="STRING" id="477680.SAMN05421788_10523"/>
<keyword evidence="3" id="KW-1185">Reference proteome</keyword>
<dbReference type="InterPro" id="IPR000595">
    <property type="entry name" value="cNMP-bd_dom"/>
</dbReference>
<dbReference type="Proteomes" id="UP000186917">
    <property type="component" value="Unassembled WGS sequence"/>
</dbReference>
<feature type="domain" description="Cyclic nucleotide-binding" evidence="1">
    <location>
        <begin position="30"/>
        <end position="116"/>
    </location>
</feature>
<gene>
    <name evidence="2" type="ORF">SAMN05421788_10523</name>
</gene>
<proteinExistence type="predicted"/>
<dbReference type="InterPro" id="IPR018490">
    <property type="entry name" value="cNMP-bd_dom_sf"/>
</dbReference>
<dbReference type="GO" id="GO:0016301">
    <property type="term" value="F:kinase activity"/>
    <property type="evidence" value="ECO:0007669"/>
    <property type="project" value="UniProtKB-KW"/>
</dbReference>
<protein>
    <submittedName>
        <fullName evidence="2">cAMP-binding domain of CRP or a regulatory subunit of cAMP-dependent protein kinases</fullName>
    </submittedName>
</protein>
<dbReference type="KEGG" id="fln:FLA_1536"/>
<dbReference type="SUPFAM" id="SSF51206">
    <property type="entry name" value="cAMP-binding domain-like"/>
    <property type="match status" value="1"/>
</dbReference>
<evidence type="ECO:0000313" key="3">
    <source>
        <dbReference type="Proteomes" id="UP000186917"/>
    </source>
</evidence>
<dbReference type="AlphaFoldDB" id="A0A173MDH3"/>
<evidence type="ECO:0000313" key="2">
    <source>
        <dbReference type="EMBL" id="SIT20541.1"/>
    </source>
</evidence>
<dbReference type="Gene3D" id="2.60.120.10">
    <property type="entry name" value="Jelly Rolls"/>
    <property type="match status" value="1"/>
</dbReference>